<evidence type="ECO:0000313" key="3">
    <source>
        <dbReference type="EMBL" id="KAK1803388.1"/>
    </source>
</evidence>
<dbReference type="InterPro" id="IPR038923">
    <property type="entry name" value="Centrobin"/>
</dbReference>
<dbReference type="GO" id="GO:1902017">
    <property type="term" value="P:regulation of cilium assembly"/>
    <property type="evidence" value="ECO:0007669"/>
    <property type="project" value="InterPro"/>
</dbReference>
<comment type="caution">
    <text evidence="3">The sequence shown here is derived from an EMBL/GenBank/DDBJ whole genome shotgun (WGS) entry which is preliminary data.</text>
</comment>
<protein>
    <recommendedName>
        <fullName evidence="5">Centrobin, centriole duplication and spindle assembly protein</fullName>
    </recommendedName>
</protein>
<evidence type="ECO:0000256" key="1">
    <source>
        <dbReference type="SAM" id="Coils"/>
    </source>
</evidence>
<feature type="compositionally biased region" description="Pro residues" evidence="2">
    <location>
        <begin position="18"/>
        <end position="33"/>
    </location>
</feature>
<dbReference type="Proteomes" id="UP001239994">
    <property type="component" value="Unassembled WGS sequence"/>
</dbReference>
<keyword evidence="1" id="KW-0175">Coiled coil</keyword>
<dbReference type="GO" id="GO:0007099">
    <property type="term" value="P:centriole replication"/>
    <property type="evidence" value="ECO:0007669"/>
    <property type="project" value="InterPro"/>
</dbReference>
<feature type="region of interest" description="Disordered" evidence="2">
    <location>
        <begin position="453"/>
        <end position="474"/>
    </location>
</feature>
<dbReference type="GO" id="GO:0005814">
    <property type="term" value="C:centriole"/>
    <property type="evidence" value="ECO:0007669"/>
    <property type="project" value="TreeGrafter"/>
</dbReference>
<evidence type="ECO:0000256" key="2">
    <source>
        <dbReference type="SAM" id="MobiDB-lite"/>
    </source>
</evidence>
<gene>
    <name evidence="3" type="ORF">P4O66_020729</name>
</gene>
<feature type="coiled-coil region" evidence="1">
    <location>
        <begin position="541"/>
        <end position="607"/>
    </location>
</feature>
<dbReference type="GO" id="GO:0005813">
    <property type="term" value="C:centrosome"/>
    <property type="evidence" value="ECO:0007669"/>
    <property type="project" value="TreeGrafter"/>
</dbReference>
<evidence type="ECO:0008006" key="5">
    <source>
        <dbReference type="Google" id="ProtNLM"/>
    </source>
</evidence>
<evidence type="ECO:0000313" key="4">
    <source>
        <dbReference type="Proteomes" id="UP001239994"/>
    </source>
</evidence>
<reference evidence="3" key="1">
    <citation type="submission" date="2023-03" db="EMBL/GenBank/DDBJ databases">
        <title>Electrophorus voltai genome.</title>
        <authorList>
            <person name="Bian C."/>
        </authorList>
    </citation>
    <scope>NUCLEOTIDE SEQUENCE</scope>
    <source>
        <strain evidence="3">CB-2022</strain>
        <tissue evidence="3">Muscle</tissue>
    </source>
</reference>
<proteinExistence type="predicted"/>
<dbReference type="AlphaFoldDB" id="A0AAD9E3T9"/>
<dbReference type="PANTHER" id="PTHR34439">
    <property type="entry name" value="CENTROBIN"/>
    <property type="match status" value="1"/>
</dbReference>
<accession>A0AAD9E3T9</accession>
<feature type="compositionally biased region" description="Polar residues" evidence="2">
    <location>
        <begin position="40"/>
        <end position="52"/>
    </location>
</feature>
<feature type="non-terminal residue" evidence="3">
    <location>
        <position position="1"/>
    </location>
</feature>
<dbReference type="GO" id="GO:1902410">
    <property type="term" value="P:mitotic cytokinetic process"/>
    <property type="evidence" value="ECO:0007669"/>
    <property type="project" value="TreeGrafter"/>
</dbReference>
<sequence length="1038" mass="116586">MSEETAEDVLSGIDPLPASTPPSPSLAPRPPAVLPLGSASLPSLTRSWPSSPLSASRQVTAHLYSSLQRSKEQEVKGYSAISAKARQVSFKLSSPELCSVVMPTATRSLSSDRLNESQEADFSLDAFSSHGIVGVQEAGSEAELMTEDMDVNLQSSVSNSAKLSQGRWHIDEMQNVRSHLQTMMNTAARITEETDELLEPVYQHSQDDSHESDNTSHLLSASVSLGGIEDLFPRYSRLRADVSPASLHSLSELQVTRESLERERARRKHAEQQVLALQNKALTLQQQLNLAVSADRKKDIMIEQLDKTLEKVVEGWRKHEKEKSEGVRRLQEEKETAERALACFEKSLSDAAETLDKEQKHNEELQNTNSQLERELAELRVCVEELQHQRQQLRSETEKQRTEVGTLQIHTQALQGQLEQATHTHTHLQQDISLLTQQLERERERVGQEVQLREEGQSRLQQLQQDLDETRRERDTARVDRALDQARFEAQCSQREVELRLSVEQQVTERLAHIQQENSTATAKIREQHRKQLLDLREHHERELSTQVEEFRAQLQEREERLHQLTLHCDHKIAEMQEQLVSMETSKRRLEMQREELVSRLQGMMRTHWTEALRLLTNPEQAVETPPSLSLYGTIRCPSLPEAEDTSSSGTVTTVTPAAPQAVVLHMCRDRQHGAVGQTDRRPDAHTGDSDFGLLNHSHSFSPLEPVLDDTNLTALGVGDLSSLWDKPLEVVKQPLEREKEGEITPTRVRVCAETLNPIPSHHRQDSYSHVNQIGSHVEQTRVNRHMNQNPIPAFNVNHMHSKNQSSSLEKGVGKYDISVEKHSTTGEQAPPIKDQSLSIKERTLPAMMSLPALHEDRQSELQYYISKLLDRSPGEPLKDQSTHESNPDLHMLSPGVAYECVPSVPGELTSLPTHHQARSDTVSTGSPLGCPRDPQLEQLTNLLRLALPSATTTHTTQQLQHLLSGLLRSVVGVWVSVGQGNPALIRSTWITNKCSMKKKSVRLRRVPHKAQPHEGNAVDPKVSGQGQRSTCGDEGMG</sequence>
<keyword evidence="4" id="KW-1185">Reference proteome</keyword>
<feature type="coiled-coil region" evidence="1">
    <location>
        <begin position="250"/>
        <end position="287"/>
    </location>
</feature>
<feature type="region of interest" description="Disordered" evidence="2">
    <location>
        <begin position="1"/>
        <end position="52"/>
    </location>
</feature>
<organism evidence="3 4">
    <name type="scientific">Electrophorus voltai</name>
    <dbReference type="NCBI Taxonomy" id="2609070"/>
    <lineage>
        <taxon>Eukaryota</taxon>
        <taxon>Metazoa</taxon>
        <taxon>Chordata</taxon>
        <taxon>Craniata</taxon>
        <taxon>Vertebrata</taxon>
        <taxon>Euteleostomi</taxon>
        <taxon>Actinopterygii</taxon>
        <taxon>Neopterygii</taxon>
        <taxon>Teleostei</taxon>
        <taxon>Ostariophysi</taxon>
        <taxon>Gymnotiformes</taxon>
        <taxon>Gymnotoidei</taxon>
        <taxon>Gymnotidae</taxon>
        <taxon>Electrophorus</taxon>
    </lineage>
</organism>
<feature type="region of interest" description="Disordered" evidence="2">
    <location>
        <begin position="1003"/>
        <end position="1038"/>
    </location>
</feature>
<dbReference type="EMBL" id="JAROKS010000005">
    <property type="protein sequence ID" value="KAK1803388.1"/>
    <property type="molecule type" value="Genomic_DNA"/>
</dbReference>
<name>A0AAD9E3T9_9TELE</name>
<dbReference type="PANTHER" id="PTHR34439:SF1">
    <property type="entry name" value="CENTROBIN"/>
    <property type="match status" value="1"/>
</dbReference>
<dbReference type="GO" id="GO:0051299">
    <property type="term" value="P:centrosome separation"/>
    <property type="evidence" value="ECO:0007669"/>
    <property type="project" value="TreeGrafter"/>
</dbReference>